<feature type="signal peptide" evidence="1">
    <location>
        <begin position="1"/>
        <end position="22"/>
    </location>
</feature>
<dbReference type="KEGG" id="fte:Fluta_1083"/>
<organism evidence="2 3">
    <name type="scientific">Fluviicola taffensis (strain DSM 16823 / NCIMB 13979 / RW262)</name>
    <dbReference type="NCBI Taxonomy" id="755732"/>
    <lineage>
        <taxon>Bacteria</taxon>
        <taxon>Pseudomonadati</taxon>
        <taxon>Bacteroidota</taxon>
        <taxon>Flavobacteriia</taxon>
        <taxon>Flavobacteriales</taxon>
        <taxon>Crocinitomicaceae</taxon>
        <taxon>Fluviicola</taxon>
    </lineage>
</organism>
<reference evidence="2 3" key="1">
    <citation type="journal article" date="2011" name="Stand. Genomic Sci.">
        <title>Complete genome sequence of the gliding freshwater bacterium Fluviicola taffensis type strain (RW262).</title>
        <authorList>
            <person name="Woyke T."/>
            <person name="Chertkov O."/>
            <person name="Lapidus A."/>
            <person name="Nolan M."/>
            <person name="Lucas S."/>
            <person name="Del Rio T.G."/>
            <person name="Tice H."/>
            <person name="Cheng J.F."/>
            <person name="Tapia R."/>
            <person name="Han C."/>
            <person name="Goodwin L."/>
            <person name="Pitluck S."/>
            <person name="Liolios K."/>
            <person name="Pagani I."/>
            <person name="Ivanova N."/>
            <person name="Huntemann M."/>
            <person name="Mavromatis K."/>
            <person name="Mikhailova N."/>
            <person name="Pati A."/>
            <person name="Chen A."/>
            <person name="Palaniappan K."/>
            <person name="Land M."/>
            <person name="Hauser L."/>
            <person name="Brambilla E.M."/>
            <person name="Rohde M."/>
            <person name="Mwirichia R."/>
            <person name="Sikorski J."/>
            <person name="Tindall B.J."/>
            <person name="Goker M."/>
            <person name="Bristow J."/>
            <person name="Eisen J.A."/>
            <person name="Markowitz V."/>
            <person name="Hugenholtz P."/>
            <person name="Klenk H.P."/>
            <person name="Kyrpides N.C."/>
        </authorList>
    </citation>
    <scope>NUCLEOTIDE SEQUENCE [LARGE SCALE GENOMIC DNA]</scope>
    <source>
        <strain evidence="3">DSM 16823 / RW262 / RW262</strain>
    </source>
</reference>
<name>F2I9T5_FLUTR</name>
<keyword evidence="1" id="KW-0732">Signal</keyword>
<dbReference type="SUPFAM" id="SSF48452">
    <property type="entry name" value="TPR-like"/>
    <property type="match status" value="1"/>
</dbReference>
<dbReference type="eggNOG" id="COG3049">
    <property type="taxonomic scope" value="Bacteria"/>
</dbReference>
<evidence type="ECO:0000313" key="2">
    <source>
        <dbReference type="EMBL" id="AEA43081.1"/>
    </source>
</evidence>
<dbReference type="RefSeq" id="WP_013685853.1">
    <property type="nucleotide sequence ID" value="NC_015321.1"/>
</dbReference>
<reference evidence="3" key="2">
    <citation type="submission" date="2011-02" db="EMBL/GenBank/DDBJ databases">
        <title>The complete genome of Fluviicola taffensis DSM 16823.</title>
        <authorList>
            <consortium name="US DOE Joint Genome Institute (JGI-PGF)"/>
            <person name="Lucas S."/>
            <person name="Copeland A."/>
            <person name="Lapidus A."/>
            <person name="Bruce D."/>
            <person name="Goodwin L."/>
            <person name="Pitluck S."/>
            <person name="Kyrpides N."/>
            <person name="Mavromatis K."/>
            <person name="Ivanova N."/>
            <person name="Mikhailova N."/>
            <person name="Pagani I."/>
            <person name="Chertkov O."/>
            <person name="Detter J.C."/>
            <person name="Han C."/>
            <person name="Tapia R."/>
            <person name="Land M."/>
            <person name="Hauser L."/>
            <person name="Markowitz V."/>
            <person name="Cheng J.-F."/>
            <person name="Hugenholtz P."/>
            <person name="Woyke T."/>
            <person name="Wu D."/>
            <person name="Tindall B."/>
            <person name="Pomrenke H.G."/>
            <person name="Brambilla E."/>
            <person name="Klenk H.-P."/>
            <person name="Eisen J.A."/>
        </authorList>
    </citation>
    <scope>NUCLEOTIDE SEQUENCE [LARGE SCALE GENOMIC DNA]</scope>
    <source>
        <strain evidence="3">DSM 16823 / RW262 / RW262</strain>
    </source>
</reference>
<dbReference type="InterPro" id="IPR011990">
    <property type="entry name" value="TPR-like_helical_dom_sf"/>
</dbReference>
<gene>
    <name evidence="2" type="ordered locus">Fluta_1083</name>
</gene>
<protein>
    <recommendedName>
        <fullName evidence="4">Tetratricopeptide repeat protein</fullName>
    </recommendedName>
</protein>
<dbReference type="Gene3D" id="3.60.60.10">
    <property type="entry name" value="Penicillin V Acylase, Chain A"/>
    <property type="match status" value="1"/>
</dbReference>
<dbReference type="InterPro" id="IPR029055">
    <property type="entry name" value="Ntn_hydrolases_N"/>
</dbReference>
<sequence precursor="true">MTKIRIALLLFTFVLTIQNGSACTIFSAKDKKGQVWAGNNEDYVFTFKNLINIVPSKKDCFGYVYLSYNYSDASMQGGFNEAGLFFDFNWVPYTKRKEKSTTKEHFPGGDDKMFEYMMEHFTTVQQVMDFYKKYEVWSVESSQLHLADKQGNLGIIVADSMWITTNNYLASTNYNLCHADHDGDDCYRMPIAERLLKSGEPSLDLFTQICDSTSQFDDTGSGTIYSNIHNLTTGEIWFYFGQDYTNAYKTTVQELLKLGKTSIYISDLFKDQTLVKAYTAAKNKKYEVAIEIMNSIQDSTKRSKKMRLLVASLLNMEADFDSYPIFEYYLKSIIWEAGDFRVNGIVLYSKGEKEKALESIDEGLKKFPGNEDLMNLKDQLSGKFASDANYKIVLEGFKDAKSVLLEDFSYYKLGNLMIKEGDSWVCGYALVPDDFFFKFIVDGKEVLSPQFGTSSYLGMPCNHVVIKKSLFRKLAFKIFKYKFRVK</sequence>
<dbReference type="EMBL" id="CP002542">
    <property type="protein sequence ID" value="AEA43081.1"/>
    <property type="molecule type" value="Genomic_DNA"/>
</dbReference>
<dbReference type="HOGENOM" id="CLU_591514_0_0_10"/>
<feature type="chain" id="PRO_5003283220" description="Tetratricopeptide repeat protein" evidence="1">
    <location>
        <begin position="23"/>
        <end position="486"/>
    </location>
</feature>
<evidence type="ECO:0008006" key="4">
    <source>
        <dbReference type="Google" id="ProtNLM"/>
    </source>
</evidence>
<keyword evidence="3" id="KW-1185">Reference proteome</keyword>
<dbReference type="OrthoDB" id="9784036at2"/>
<evidence type="ECO:0000256" key="1">
    <source>
        <dbReference type="SAM" id="SignalP"/>
    </source>
</evidence>
<dbReference type="Proteomes" id="UP000007463">
    <property type="component" value="Chromosome"/>
</dbReference>
<accession>F2I9T5</accession>
<dbReference type="SUPFAM" id="SSF56235">
    <property type="entry name" value="N-terminal nucleophile aminohydrolases (Ntn hydrolases)"/>
    <property type="match status" value="1"/>
</dbReference>
<proteinExistence type="predicted"/>
<dbReference type="AlphaFoldDB" id="F2I9T5"/>
<evidence type="ECO:0000313" key="3">
    <source>
        <dbReference type="Proteomes" id="UP000007463"/>
    </source>
</evidence>